<dbReference type="Pfam" id="PF01088">
    <property type="entry name" value="Peptidase_C12"/>
    <property type="match status" value="1"/>
</dbReference>
<dbReference type="GO" id="GO:0005737">
    <property type="term" value="C:cytoplasm"/>
    <property type="evidence" value="ECO:0007669"/>
    <property type="project" value="TreeGrafter"/>
</dbReference>
<dbReference type="InterPro" id="IPR041507">
    <property type="entry name" value="UCH_C"/>
</dbReference>
<evidence type="ECO:0000256" key="2">
    <source>
        <dbReference type="ARBA" id="ARBA00009326"/>
    </source>
</evidence>
<dbReference type="PROSITE" id="PS00018">
    <property type="entry name" value="EF_HAND_1"/>
    <property type="match status" value="1"/>
</dbReference>
<reference evidence="12 13" key="1">
    <citation type="journal article" date="2021" name="Sci. Rep.">
        <title>The genome of the diatom Chaetoceros tenuissimus carries an ancient integrated fragment of an extant virus.</title>
        <authorList>
            <person name="Hongo Y."/>
            <person name="Kimura K."/>
            <person name="Takaki Y."/>
            <person name="Yoshida Y."/>
            <person name="Baba S."/>
            <person name="Kobayashi G."/>
            <person name="Nagasaki K."/>
            <person name="Hano T."/>
            <person name="Tomaru Y."/>
        </authorList>
    </citation>
    <scope>NUCLEOTIDE SEQUENCE [LARGE SCALE GENOMIC DNA]</scope>
    <source>
        <strain evidence="12 13">NIES-3715</strain>
    </source>
</reference>
<feature type="active site" description="Proton donor" evidence="8 10">
    <location>
        <position position="180"/>
    </location>
</feature>
<dbReference type="SUPFAM" id="SSF54001">
    <property type="entry name" value="Cysteine proteinases"/>
    <property type="match status" value="1"/>
</dbReference>
<feature type="site" description="Transition state stabilizer" evidence="10">
    <location>
        <position position="85"/>
    </location>
</feature>
<gene>
    <name evidence="12" type="ORF">CTEN210_08414</name>
</gene>
<dbReference type="Pfam" id="PF18031">
    <property type="entry name" value="UCH_C"/>
    <property type="match status" value="1"/>
</dbReference>
<dbReference type="GO" id="GO:0016579">
    <property type="term" value="P:protein deubiquitination"/>
    <property type="evidence" value="ECO:0007669"/>
    <property type="project" value="InterPro"/>
</dbReference>
<evidence type="ECO:0000256" key="6">
    <source>
        <dbReference type="ARBA" id="ARBA00022807"/>
    </source>
</evidence>
<dbReference type="GO" id="GO:0006511">
    <property type="term" value="P:ubiquitin-dependent protein catabolic process"/>
    <property type="evidence" value="ECO:0007669"/>
    <property type="project" value="UniProtKB-UniRule"/>
</dbReference>
<keyword evidence="5 7" id="KW-0378">Hydrolase</keyword>
<evidence type="ECO:0000256" key="10">
    <source>
        <dbReference type="PROSITE-ProRule" id="PRU01393"/>
    </source>
</evidence>
<keyword evidence="4 7" id="KW-0833">Ubl conjugation pathway</keyword>
<dbReference type="PANTHER" id="PTHR10589">
    <property type="entry name" value="UBIQUITIN CARBOXYL-TERMINAL HYDROLASE"/>
    <property type="match status" value="1"/>
</dbReference>
<evidence type="ECO:0000256" key="5">
    <source>
        <dbReference type="ARBA" id="ARBA00022801"/>
    </source>
</evidence>
<evidence type="ECO:0000256" key="1">
    <source>
        <dbReference type="ARBA" id="ARBA00000707"/>
    </source>
</evidence>
<protein>
    <recommendedName>
        <fullName evidence="7">Ubiquitin carboxyl-terminal hydrolase</fullName>
        <ecNumber evidence="7">3.4.19.12</ecNumber>
    </recommendedName>
</protein>
<dbReference type="InterPro" id="IPR038765">
    <property type="entry name" value="Papain-like_cys_pep_sf"/>
</dbReference>
<evidence type="ECO:0000259" key="11">
    <source>
        <dbReference type="PROSITE" id="PS52048"/>
    </source>
</evidence>
<dbReference type="InterPro" id="IPR036959">
    <property type="entry name" value="Peptidase_C12_UCH_sf"/>
</dbReference>
<evidence type="ECO:0000313" key="12">
    <source>
        <dbReference type="EMBL" id="GFH51938.1"/>
    </source>
</evidence>
<feature type="site" description="Important for enzyme activity" evidence="9 10">
    <location>
        <position position="196"/>
    </location>
</feature>
<organism evidence="12 13">
    <name type="scientific">Chaetoceros tenuissimus</name>
    <dbReference type="NCBI Taxonomy" id="426638"/>
    <lineage>
        <taxon>Eukaryota</taxon>
        <taxon>Sar</taxon>
        <taxon>Stramenopiles</taxon>
        <taxon>Ochrophyta</taxon>
        <taxon>Bacillariophyta</taxon>
        <taxon>Coscinodiscophyceae</taxon>
        <taxon>Chaetocerotophycidae</taxon>
        <taxon>Chaetocerotales</taxon>
        <taxon>Chaetocerotaceae</taxon>
        <taxon>Chaetoceros</taxon>
    </lineage>
</organism>
<dbReference type="PROSITE" id="PS52049">
    <property type="entry name" value="ULD"/>
    <property type="match status" value="1"/>
</dbReference>
<evidence type="ECO:0000256" key="4">
    <source>
        <dbReference type="ARBA" id="ARBA00022786"/>
    </source>
</evidence>
<keyword evidence="6 7" id="KW-0788">Thiol protease</keyword>
<dbReference type="InterPro" id="IPR018247">
    <property type="entry name" value="EF_Hand_1_Ca_BS"/>
</dbReference>
<dbReference type="CDD" id="cd09617">
    <property type="entry name" value="Peptidase_C12_UCH37_BAP1"/>
    <property type="match status" value="1"/>
</dbReference>
<evidence type="ECO:0000313" key="13">
    <source>
        <dbReference type="Proteomes" id="UP001054902"/>
    </source>
</evidence>
<keyword evidence="13" id="KW-1185">Reference proteome</keyword>
<dbReference type="InterPro" id="IPR017390">
    <property type="entry name" value="Ubiquitinyl_hydrolase_UCH37"/>
</dbReference>
<proteinExistence type="inferred from homology"/>
<dbReference type="Proteomes" id="UP001054902">
    <property type="component" value="Unassembled WGS sequence"/>
</dbReference>
<sequence length="341" mass="38180">MSSNWCTIESDPAVFSSLIESFGVKNAQLTELYSLDEGTLLSLNESYGKIHGLVFLFKWQGNEATDETDRVSDEDAPEDLFFSRQMITNACATQALLSILLNAKATDDGSDEDNTGAVSLGEILSTLKSFTASFPPDLKGEAIGASDEIREAHNSFARKEAFLVDENKKRIATKDDEVFHFIAYVPHSNGIVYELDGLQNGPINVGSFDNTMELDNGMGDLPWLTVACAAIQKRIEKYQSSEIKFNLMALTQDRRNYIQSKIKAMLEAGLSESDEAISALNMDLMHEEEQRKQWEIENERRRHNYLPFCMELIRALAKSGNLQECTRKAREKTNASGYRGI</sequence>
<name>A0AAD3CTN2_9STRA</name>
<dbReference type="InterPro" id="IPR001578">
    <property type="entry name" value="Peptidase_C12_UCH"/>
</dbReference>
<feature type="active site" description="Nucleophile" evidence="8 10">
    <location>
        <position position="91"/>
    </location>
</feature>
<dbReference type="EMBL" id="BLLK01000045">
    <property type="protein sequence ID" value="GFH51938.1"/>
    <property type="molecule type" value="Genomic_DNA"/>
</dbReference>
<comment type="similarity">
    <text evidence="2 7 10">Belongs to the peptidase C12 family.</text>
</comment>
<comment type="catalytic activity">
    <reaction evidence="1 7 10">
        <text>Thiol-dependent hydrolysis of ester, thioester, amide, peptide and isopeptide bonds formed by the C-terminal Gly of ubiquitin (a 76-residue protein attached to proteins as an intracellular targeting signal).</text>
        <dbReference type="EC" id="3.4.19.12"/>
    </reaction>
</comment>
<dbReference type="AlphaFoldDB" id="A0AAD3CTN2"/>
<accession>A0AAD3CTN2</accession>
<dbReference type="PANTHER" id="PTHR10589:SF16">
    <property type="entry name" value="UBIQUITIN CARBOXYL-TERMINAL HYDROLASE ISOZYME L5"/>
    <property type="match status" value="1"/>
</dbReference>
<feature type="domain" description="UCH catalytic" evidence="11">
    <location>
        <begin position="4"/>
        <end position="252"/>
    </location>
</feature>
<evidence type="ECO:0000256" key="8">
    <source>
        <dbReference type="PIRSR" id="PIRSR038120-1"/>
    </source>
</evidence>
<evidence type="ECO:0000256" key="9">
    <source>
        <dbReference type="PIRSR" id="PIRSR038120-2"/>
    </source>
</evidence>
<keyword evidence="3 7" id="KW-0645">Protease</keyword>
<evidence type="ECO:0000256" key="7">
    <source>
        <dbReference type="PIRNR" id="PIRNR038120"/>
    </source>
</evidence>
<comment type="caution">
    <text evidence="12">The sequence shown here is derived from an EMBL/GenBank/DDBJ whole genome shotgun (WGS) entry which is preliminary data.</text>
</comment>
<evidence type="ECO:0000256" key="3">
    <source>
        <dbReference type="ARBA" id="ARBA00022670"/>
    </source>
</evidence>
<dbReference type="PIRSF" id="PIRSF038120">
    <property type="entry name" value="Ubiquitinyl_hydrolase_UCH37"/>
    <property type="match status" value="1"/>
</dbReference>
<dbReference type="Gene3D" id="3.40.532.10">
    <property type="entry name" value="Peptidase C12, ubiquitin carboxyl-terminal hydrolase"/>
    <property type="match status" value="1"/>
</dbReference>
<dbReference type="GO" id="GO:0004843">
    <property type="term" value="F:cysteine-type deubiquitinase activity"/>
    <property type="evidence" value="ECO:0007669"/>
    <property type="project" value="UniProtKB-UniRule"/>
</dbReference>
<dbReference type="EC" id="3.4.19.12" evidence="7"/>
<dbReference type="PROSITE" id="PS52048">
    <property type="entry name" value="UCH_DOMAIN"/>
    <property type="match status" value="1"/>
</dbReference>